<organism evidence="2 3">
    <name type="scientific">Plasmodium relictum</name>
    <dbReference type="NCBI Taxonomy" id="85471"/>
    <lineage>
        <taxon>Eukaryota</taxon>
        <taxon>Sar</taxon>
        <taxon>Alveolata</taxon>
        <taxon>Apicomplexa</taxon>
        <taxon>Aconoidasida</taxon>
        <taxon>Haemosporida</taxon>
        <taxon>Plasmodiidae</taxon>
        <taxon>Plasmodium</taxon>
        <taxon>Plasmodium (Haemamoeba)</taxon>
    </lineage>
</organism>
<feature type="transmembrane region" description="Helical" evidence="1">
    <location>
        <begin position="434"/>
        <end position="455"/>
    </location>
</feature>
<feature type="transmembrane region" description="Helical" evidence="1">
    <location>
        <begin position="467"/>
        <end position="489"/>
    </location>
</feature>
<feature type="transmembrane region" description="Helical" evidence="1">
    <location>
        <begin position="411"/>
        <end position="428"/>
    </location>
</feature>
<protein>
    <submittedName>
        <fullName evidence="2">Uncharacterized protein</fullName>
    </submittedName>
</protein>
<dbReference type="OrthoDB" id="378770at2759"/>
<sequence length="532" mass="63643">MNNNFTYNNYNFKKLSNYSCSYTEMNDKKPNIDGVKLSLLCKNNVNPKNSKMKIENVFIKNIDNKFELDILNNFNVGCPSSDTCYYMKTHEVNNTMPNDKKENDEIKDKILKENNNKKHYLKSHYSSSEMSNRNMYNHYLFNKSYTYLKSKYIKEKNFDLEKMAKNKVAMNNIVDFKNEINIKNVNKYIHNTTCDIKIKKKRISKEKLNEEKSSIEEHNYLKSSIIHNNGYDNSNYVNGLSSYKDKKYNYDLFGTYENESCSNSQNRIKCFFLEKNEFSKNKKYTNNSEININLPQNSMKCYEEICSKEDEYIINDTSQLMEVDLLINSDKRLSDRKENSLFYDYNNSNKFTKFLMAEIKIETKLYKLILFILILILLSLSKNISNYIVITRKCYNVYENPIKSIRRILKFLFIALKICYKFCLPVHFYMVSFLFIIILRIFVILNIPICFLLLYAKFVLRNEESTAKLYFIFLLNIYKYFVFQFSYFLKNFTEQFFLSEILTLIYKSFCLAFICMCKVLQKFYNHVIDTFS</sequence>
<evidence type="ECO:0000256" key="1">
    <source>
        <dbReference type="SAM" id="Phobius"/>
    </source>
</evidence>
<dbReference type="AlphaFoldDB" id="A0A1J1H2F5"/>
<reference evidence="2 3" key="1">
    <citation type="submission" date="2015-04" db="EMBL/GenBank/DDBJ databases">
        <authorList>
            <consortium name="Pathogen Informatics"/>
        </authorList>
    </citation>
    <scope>NUCLEOTIDE SEQUENCE [LARGE SCALE GENOMIC DNA]</scope>
    <source>
        <strain evidence="2 3">SGS1</strain>
    </source>
</reference>
<keyword evidence="1" id="KW-0812">Transmembrane</keyword>
<dbReference type="RefSeq" id="XP_028531752.1">
    <property type="nucleotide sequence ID" value="XM_028680235.1"/>
</dbReference>
<evidence type="ECO:0000313" key="3">
    <source>
        <dbReference type="Proteomes" id="UP000220158"/>
    </source>
</evidence>
<keyword evidence="1" id="KW-0472">Membrane</keyword>
<accession>A0A1J1H2F5</accession>
<feature type="transmembrane region" description="Helical" evidence="1">
    <location>
        <begin position="368"/>
        <end position="390"/>
    </location>
</feature>
<feature type="transmembrane region" description="Helical" evidence="1">
    <location>
        <begin position="501"/>
        <end position="520"/>
    </location>
</feature>
<evidence type="ECO:0000313" key="2">
    <source>
        <dbReference type="EMBL" id="CRG98743.1"/>
    </source>
</evidence>
<name>A0A1J1H2F5_PLARL</name>
<keyword evidence="1" id="KW-1133">Transmembrane helix</keyword>
<gene>
    <name evidence="2" type="ORF">PRELSG_0409300</name>
</gene>
<dbReference type="VEuPathDB" id="PlasmoDB:PRELSG_0409300"/>
<dbReference type="Proteomes" id="UP000220158">
    <property type="component" value="Chromosome 4"/>
</dbReference>
<proteinExistence type="predicted"/>
<dbReference type="OMA" id="LYNSEYD"/>
<keyword evidence="3" id="KW-1185">Reference proteome</keyword>
<dbReference type="KEGG" id="prel:PRELSG_0409300"/>
<dbReference type="EMBL" id="LN835299">
    <property type="protein sequence ID" value="CRG98743.1"/>
    <property type="molecule type" value="Genomic_DNA"/>
</dbReference>
<dbReference type="GeneID" id="39734843"/>